<comment type="caution">
    <text evidence="1">The sequence shown here is derived from an EMBL/GenBank/DDBJ whole genome shotgun (WGS) entry which is preliminary data.</text>
</comment>
<evidence type="ECO:0000313" key="1">
    <source>
        <dbReference type="EMBL" id="KAK3696958.1"/>
    </source>
</evidence>
<reference evidence="1" key="1">
    <citation type="journal article" date="2023" name="G3 (Bethesda)">
        <title>A reference genome for the long-term kleptoplast-retaining sea slug Elysia crispata morphotype clarki.</title>
        <authorList>
            <person name="Eastman K.E."/>
            <person name="Pendleton A.L."/>
            <person name="Shaikh M.A."/>
            <person name="Suttiyut T."/>
            <person name="Ogas R."/>
            <person name="Tomko P."/>
            <person name="Gavelis G."/>
            <person name="Widhalm J.R."/>
            <person name="Wisecaver J.H."/>
        </authorList>
    </citation>
    <scope>NUCLEOTIDE SEQUENCE</scope>
    <source>
        <strain evidence="1">ECLA1</strain>
    </source>
</reference>
<proteinExistence type="predicted"/>
<gene>
    <name evidence="1" type="ORF">RRG08_023150</name>
</gene>
<dbReference type="AlphaFoldDB" id="A0AAE0XNP2"/>
<protein>
    <submittedName>
        <fullName evidence="1">Uncharacterized protein</fullName>
    </submittedName>
</protein>
<accession>A0AAE0XNP2</accession>
<evidence type="ECO:0000313" key="2">
    <source>
        <dbReference type="Proteomes" id="UP001283361"/>
    </source>
</evidence>
<dbReference type="EMBL" id="JAWDGP010008026">
    <property type="protein sequence ID" value="KAK3696958.1"/>
    <property type="molecule type" value="Genomic_DNA"/>
</dbReference>
<sequence>MSAILKQAVTERVMCLWLMHHISPSKLWLAPARAVAEFCAGHSNQRENTTIMYLRESGAPPGTLLLRDVAQLNKAVGTSA</sequence>
<keyword evidence="2" id="KW-1185">Reference proteome</keyword>
<name>A0AAE0XNP2_9GAST</name>
<dbReference type="Proteomes" id="UP001283361">
    <property type="component" value="Unassembled WGS sequence"/>
</dbReference>
<organism evidence="1 2">
    <name type="scientific">Elysia crispata</name>
    <name type="common">lettuce slug</name>
    <dbReference type="NCBI Taxonomy" id="231223"/>
    <lineage>
        <taxon>Eukaryota</taxon>
        <taxon>Metazoa</taxon>
        <taxon>Spiralia</taxon>
        <taxon>Lophotrochozoa</taxon>
        <taxon>Mollusca</taxon>
        <taxon>Gastropoda</taxon>
        <taxon>Heterobranchia</taxon>
        <taxon>Euthyneura</taxon>
        <taxon>Panpulmonata</taxon>
        <taxon>Sacoglossa</taxon>
        <taxon>Placobranchoidea</taxon>
        <taxon>Plakobranchidae</taxon>
        <taxon>Elysia</taxon>
    </lineage>
</organism>